<dbReference type="Gene3D" id="3.40.1390.10">
    <property type="entry name" value="MurE/MurF, N-terminal domain"/>
    <property type="match status" value="1"/>
</dbReference>
<evidence type="ECO:0000259" key="4">
    <source>
        <dbReference type="Pfam" id="PF01225"/>
    </source>
</evidence>
<evidence type="ECO:0000256" key="1">
    <source>
        <dbReference type="ARBA" id="ARBA00022598"/>
    </source>
</evidence>
<dbReference type="PANTHER" id="PTHR43024:SF1">
    <property type="entry name" value="UDP-N-ACETYLMURAMOYL-TRIPEPTIDE--D-ALANYL-D-ALANINE LIGASE"/>
    <property type="match status" value="1"/>
</dbReference>
<keyword evidence="1 5" id="KW-0436">Ligase</keyword>
<evidence type="ECO:0000313" key="6">
    <source>
        <dbReference type="Proteomes" id="UP000603940"/>
    </source>
</evidence>
<dbReference type="InterPro" id="IPR051046">
    <property type="entry name" value="MurCDEF_CellWall_CoF430Synth"/>
</dbReference>
<dbReference type="GO" id="GO:0016874">
    <property type="term" value="F:ligase activity"/>
    <property type="evidence" value="ECO:0007669"/>
    <property type="project" value="UniProtKB-KW"/>
</dbReference>
<protein>
    <submittedName>
        <fullName evidence="5">UDP-N-acetylmuramoyl-tripeptide--D-alanyl-D-alanine ligase</fullName>
    </submittedName>
</protein>
<dbReference type="SUPFAM" id="SSF63418">
    <property type="entry name" value="MurE/MurF N-terminal domain"/>
    <property type="match status" value="1"/>
</dbReference>
<evidence type="ECO:0000313" key="5">
    <source>
        <dbReference type="EMBL" id="MBC9180395.1"/>
    </source>
</evidence>
<feature type="non-terminal residue" evidence="5">
    <location>
        <position position="89"/>
    </location>
</feature>
<dbReference type="Proteomes" id="UP000603940">
    <property type="component" value="Unassembled WGS sequence"/>
</dbReference>
<dbReference type="InterPro" id="IPR000713">
    <property type="entry name" value="Mur_ligase_N"/>
</dbReference>
<organism evidence="5 6">
    <name type="scientific">Pseudoroseomonas ludipueritiae</name>
    <dbReference type="NCBI Taxonomy" id="198093"/>
    <lineage>
        <taxon>Bacteria</taxon>
        <taxon>Pseudomonadati</taxon>
        <taxon>Pseudomonadota</taxon>
        <taxon>Alphaproteobacteria</taxon>
        <taxon>Acetobacterales</taxon>
        <taxon>Acetobacteraceae</taxon>
        <taxon>Pseudoroseomonas</taxon>
    </lineage>
</organism>
<keyword evidence="6" id="KW-1185">Reference proteome</keyword>
<gene>
    <name evidence="5" type="ORF">IBL25_25950</name>
</gene>
<name>A0ABR7REZ6_9PROT</name>
<comment type="caution">
    <text evidence="5">The sequence shown here is derived from an EMBL/GenBank/DDBJ whole genome shotgun (WGS) entry which is preliminary data.</text>
</comment>
<dbReference type="PANTHER" id="PTHR43024">
    <property type="entry name" value="UDP-N-ACETYLMURAMOYL-TRIPEPTIDE--D-ALANYL-D-ALANINE LIGASE"/>
    <property type="match status" value="1"/>
</dbReference>
<keyword evidence="2" id="KW-0547">Nucleotide-binding</keyword>
<evidence type="ECO:0000256" key="2">
    <source>
        <dbReference type="ARBA" id="ARBA00022741"/>
    </source>
</evidence>
<keyword evidence="3" id="KW-0067">ATP-binding</keyword>
<evidence type="ECO:0000256" key="3">
    <source>
        <dbReference type="ARBA" id="ARBA00022840"/>
    </source>
</evidence>
<feature type="domain" description="Mur ligase N-terminal catalytic" evidence="4">
    <location>
        <begin position="24"/>
        <end position="70"/>
    </location>
</feature>
<sequence length="89" mass="8818">MSVLWTAAELRAATGGALEGEAAVTGVAIDSRAVQPGDLFVALRDARDGHDFAPAAFANGAAAAMVDRDVEGGPLLRVGDTLAGLAALG</sequence>
<accession>A0ABR7REZ6</accession>
<reference evidence="5 6" key="1">
    <citation type="journal article" date="2009" name="Int. J. Syst. Evol. Microbiol.">
        <title>Transfer of Teichococcus ludipueritiae and Muricoccus roseus to the genus Roseomonas, as Roseomonas ludipueritiae comb. nov. and Roseomonas rosea comb. nov., respectively, and emended description of the genus Roseomonas.</title>
        <authorList>
            <person name="Sanchez-Porro C."/>
            <person name="Gallego V."/>
            <person name="Busse H.J."/>
            <person name="Kampfer P."/>
            <person name="Ventosa A."/>
        </authorList>
    </citation>
    <scope>NUCLEOTIDE SEQUENCE [LARGE SCALE GENOMIC DNA]</scope>
    <source>
        <strain evidence="5 6">DSM 14915</strain>
    </source>
</reference>
<dbReference type="RefSeq" id="WP_367615696.1">
    <property type="nucleotide sequence ID" value="NZ_JACTUZ010000315.1"/>
</dbReference>
<dbReference type="Pfam" id="PF01225">
    <property type="entry name" value="Mur_ligase"/>
    <property type="match status" value="1"/>
</dbReference>
<proteinExistence type="predicted"/>
<dbReference type="EMBL" id="JACTUZ010000315">
    <property type="protein sequence ID" value="MBC9180395.1"/>
    <property type="molecule type" value="Genomic_DNA"/>
</dbReference>
<dbReference type="InterPro" id="IPR035911">
    <property type="entry name" value="MurE/MurF_N"/>
</dbReference>